<evidence type="ECO:0000313" key="2">
    <source>
        <dbReference type="Proteomes" id="UP001595621"/>
    </source>
</evidence>
<organism evidence="1 2">
    <name type="scientific">Shewanella submarina</name>
    <dbReference type="NCBI Taxonomy" id="2016376"/>
    <lineage>
        <taxon>Bacteria</taxon>
        <taxon>Pseudomonadati</taxon>
        <taxon>Pseudomonadota</taxon>
        <taxon>Gammaproteobacteria</taxon>
        <taxon>Alteromonadales</taxon>
        <taxon>Shewanellaceae</taxon>
        <taxon>Shewanella</taxon>
    </lineage>
</organism>
<protein>
    <submittedName>
        <fullName evidence="1">Uncharacterized protein</fullName>
    </submittedName>
</protein>
<proteinExistence type="predicted"/>
<dbReference type="EMBL" id="JBHRTD010000006">
    <property type="protein sequence ID" value="MFC3137237.1"/>
    <property type="molecule type" value="Genomic_DNA"/>
</dbReference>
<comment type="caution">
    <text evidence="1">The sequence shown here is derived from an EMBL/GenBank/DDBJ whole genome shotgun (WGS) entry which is preliminary data.</text>
</comment>
<dbReference type="RefSeq" id="WP_248935443.1">
    <property type="nucleotide sequence ID" value="NZ_JAKILF010000002.1"/>
</dbReference>
<accession>A0ABV7G6U1</accession>
<evidence type="ECO:0000313" key="1">
    <source>
        <dbReference type="EMBL" id="MFC3137237.1"/>
    </source>
</evidence>
<sequence>MAVKVLTVLVSNQIRPSYLNKYKLSSTQLMTMKMTTAAAILFSLLLPIQGLTETTSTGDNSTYPWTGTFSPYSQDQTYLGIAKDTRWDRCQVMTWDAGVASGVVHFQRNNPPEGVKLSDAEILERLQSMYPQDEDNINDEINKKTIEIAFTHWSAYQEGPISKGAIIEHAAWDWCIKQPAELFYDI</sequence>
<name>A0ABV7G6U1_9GAMM</name>
<keyword evidence="2" id="KW-1185">Reference proteome</keyword>
<gene>
    <name evidence="1" type="ORF">ACFOE0_03440</name>
</gene>
<reference evidence="2" key="1">
    <citation type="journal article" date="2019" name="Int. J. Syst. Evol. Microbiol.">
        <title>The Global Catalogue of Microorganisms (GCM) 10K type strain sequencing project: providing services to taxonomists for standard genome sequencing and annotation.</title>
        <authorList>
            <consortium name="The Broad Institute Genomics Platform"/>
            <consortium name="The Broad Institute Genome Sequencing Center for Infectious Disease"/>
            <person name="Wu L."/>
            <person name="Ma J."/>
        </authorList>
    </citation>
    <scope>NUCLEOTIDE SEQUENCE [LARGE SCALE GENOMIC DNA]</scope>
    <source>
        <strain evidence="2">KCTC 52277</strain>
    </source>
</reference>
<dbReference type="Proteomes" id="UP001595621">
    <property type="component" value="Unassembled WGS sequence"/>
</dbReference>